<evidence type="ECO:0000256" key="1">
    <source>
        <dbReference type="ARBA" id="ARBA00022605"/>
    </source>
</evidence>
<dbReference type="SUPFAM" id="SSF52402">
    <property type="entry name" value="Adenine nucleotide alpha hydrolases-like"/>
    <property type="match status" value="1"/>
</dbReference>
<dbReference type="Proteomes" id="UP000053617">
    <property type="component" value="Unassembled WGS sequence"/>
</dbReference>
<organism evidence="5 6">
    <name type="scientific">Rhinocladiella mackenziei CBS 650.93</name>
    <dbReference type="NCBI Taxonomy" id="1442369"/>
    <lineage>
        <taxon>Eukaryota</taxon>
        <taxon>Fungi</taxon>
        <taxon>Dikarya</taxon>
        <taxon>Ascomycota</taxon>
        <taxon>Pezizomycotina</taxon>
        <taxon>Eurotiomycetes</taxon>
        <taxon>Chaetothyriomycetidae</taxon>
        <taxon>Chaetothyriales</taxon>
        <taxon>Herpotrichiellaceae</taxon>
        <taxon>Rhinocladiella</taxon>
    </lineage>
</organism>
<dbReference type="STRING" id="1442369.A0A0D2IN27"/>
<name>A0A0D2IN27_9EURO</name>
<dbReference type="Pfam" id="PF00733">
    <property type="entry name" value="Asn_synthase"/>
    <property type="match status" value="1"/>
</dbReference>
<keyword evidence="6" id="KW-1185">Reference proteome</keyword>
<evidence type="ECO:0000256" key="2">
    <source>
        <dbReference type="ARBA" id="ARBA00022888"/>
    </source>
</evidence>
<dbReference type="PANTHER" id="PTHR45937:SF1">
    <property type="entry name" value="ASPARAGINE SYNTHETASE DOMAIN-CONTAINING PROTEIN 1"/>
    <property type="match status" value="1"/>
</dbReference>
<dbReference type="VEuPathDB" id="FungiDB:Z518_05376"/>
<evidence type="ECO:0000313" key="6">
    <source>
        <dbReference type="Proteomes" id="UP000053617"/>
    </source>
</evidence>
<dbReference type="OrthoDB" id="10252281at2759"/>
<dbReference type="InterPro" id="IPR051857">
    <property type="entry name" value="Asn_synthetase_domain"/>
</dbReference>
<dbReference type="PROSITE" id="PS51278">
    <property type="entry name" value="GATASE_TYPE_2"/>
    <property type="match status" value="1"/>
</dbReference>
<proteinExistence type="predicted"/>
<dbReference type="InterPro" id="IPR029055">
    <property type="entry name" value="Ntn_hydrolases_N"/>
</dbReference>
<dbReference type="InterPro" id="IPR001962">
    <property type="entry name" value="Asn_synthase"/>
</dbReference>
<keyword evidence="1" id="KW-0028">Amino-acid biosynthesis</keyword>
<dbReference type="CDD" id="cd01991">
    <property type="entry name" value="Asn_synthase_B_C"/>
    <property type="match status" value="1"/>
</dbReference>
<dbReference type="InterPro" id="IPR017932">
    <property type="entry name" value="GATase_2_dom"/>
</dbReference>
<dbReference type="AlphaFoldDB" id="A0A0D2IN27"/>
<keyword evidence="3" id="KW-0315">Glutamine amidotransferase</keyword>
<sequence>MCGIFFSVARGGPSWPDDAAVDALKARGPDSYKVLNVTLPDPPPGNLYLTFASSVLALRGDRIQEQPLRDPSSGSILCWNGEAWKVDGVNVQGNDSVQIWQRLLEASHSSDEHEHKTILQVLSNITGPFAFVFYSALSATVYYGRDSLGRRSLLMDHCDEQSLTLSSTGISNLRSFSGEVSTAAVHYLSLKQKDVTLGDLPWLNASPPINKSLPSHVPATTPSPSSVEECIQYLKSALQCRVMDIPDLSHGPRPQNSAKVAILFSGGLDCTLLARLTHDILPRNEPVDLLNVAFENPRSITANGNLPGSPYETCPDRVTGRSSFSELCQVCPERTWKFVAIDVPYSESLAHRPTVIRLMYPHNTEMDLSIATALYFAARGQGDVLENRSGLWTETRKSFSTARVLLSGLGADELYAGYYRHSAAFARGDLSDLVDELELDFSRMGSRNLGRDDRVMSHWGKEVRYPYLDEDFVRLSLSLPVWEKSGFRPGKRIPKHYGRIDRVEKPEDLEPAKLLLRLAMWKLNMKTAASERKRAIQFGARTAKMNAGQGRMKGTDVLV</sequence>
<dbReference type="Gene3D" id="3.60.20.10">
    <property type="entry name" value="Glutamine Phosphoribosylpyrophosphate, subunit 1, domain 1"/>
    <property type="match status" value="1"/>
</dbReference>
<dbReference type="GO" id="GO:0004066">
    <property type="term" value="F:asparagine synthase (glutamine-hydrolyzing) activity"/>
    <property type="evidence" value="ECO:0007669"/>
    <property type="project" value="InterPro"/>
</dbReference>
<dbReference type="HOGENOM" id="CLU_012368_2_0_1"/>
<feature type="domain" description="Glutamine amidotransferase type-2" evidence="4">
    <location>
        <begin position="2"/>
        <end position="206"/>
    </location>
</feature>
<dbReference type="GeneID" id="25293447"/>
<keyword evidence="2" id="KW-0061">Asparagine biosynthesis</keyword>
<evidence type="ECO:0000313" key="5">
    <source>
        <dbReference type="EMBL" id="KIX04506.1"/>
    </source>
</evidence>
<dbReference type="EMBL" id="KN847478">
    <property type="protein sequence ID" value="KIX04506.1"/>
    <property type="molecule type" value="Genomic_DNA"/>
</dbReference>
<evidence type="ECO:0000259" key="4">
    <source>
        <dbReference type="PROSITE" id="PS51278"/>
    </source>
</evidence>
<accession>A0A0D2IN27</accession>
<gene>
    <name evidence="5" type="ORF">Z518_05376</name>
</gene>
<evidence type="ECO:0000256" key="3">
    <source>
        <dbReference type="ARBA" id="ARBA00022962"/>
    </source>
</evidence>
<dbReference type="SUPFAM" id="SSF56235">
    <property type="entry name" value="N-terminal nucleophile aminohydrolases (Ntn hydrolases)"/>
    <property type="match status" value="1"/>
</dbReference>
<dbReference type="GO" id="GO:0006529">
    <property type="term" value="P:asparagine biosynthetic process"/>
    <property type="evidence" value="ECO:0007669"/>
    <property type="project" value="UniProtKB-KW"/>
</dbReference>
<dbReference type="InterPro" id="IPR014729">
    <property type="entry name" value="Rossmann-like_a/b/a_fold"/>
</dbReference>
<protein>
    <recommendedName>
        <fullName evidence="4">Glutamine amidotransferase type-2 domain-containing protein</fullName>
    </recommendedName>
</protein>
<dbReference type="Gene3D" id="3.40.50.620">
    <property type="entry name" value="HUPs"/>
    <property type="match status" value="1"/>
</dbReference>
<dbReference type="PANTHER" id="PTHR45937">
    <property type="entry name" value="ASPARAGINE SYNTHETASE DOMAIN-CONTAINING PROTEIN 1"/>
    <property type="match status" value="1"/>
</dbReference>
<reference evidence="5 6" key="1">
    <citation type="submission" date="2015-01" db="EMBL/GenBank/DDBJ databases">
        <title>The Genome Sequence of Rhinocladiella mackenzie CBS 650.93.</title>
        <authorList>
            <consortium name="The Broad Institute Genomics Platform"/>
            <person name="Cuomo C."/>
            <person name="de Hoog S."/>
            <person name="Gorbushina A."/>
            <person name="Stielow B."/>
            <person name="Teixiera M."/>
            <person name="Abouelleil A."/>
            <person name="Chapman S.B."/>
            <person name="Priest M."/>
            <person name="Young S.K."/>
            <person name="Wortman J."/>
            <person name="Nusbaum C."/>
            <person name="Birren B."/>
        </authorList>
    </citation>
    <scope>NUCLEOTIDE SEQUENCE [LARGE SCALE GENOMIC DNA]</scope>
    <source>
        <strain evidence="5 6">CBS 650.93</strain>
    </source>
</reference>
<dbReference type="RefSeq" id="XP_013271642.1">
    <property type="nucleotide sequence ID" value="XM_013416188.1"/>
</dbReference>